<dbReference type="Pfam" id="PF01494">
    <property type="entry name" value="FAD_binding_3"/>
    <property type="match status" value="2"/>
</dbReference>
<evidence type="ECO:0000256" key="3">
    <source>
        <dbReference type="ARBA" id="ARBA00022428"/>
    </source>
</evidence>
<evidence type="ECO:0000256" key="1">
    <source>
        <dbReference type="ARBA" id="ARBA00004141"/>
    </source>
</evidence>
<evidence type="ECO:0000256" key="4">
    <source>
        <dbReference type="ARBA" id="ARBA00022692"/>
    </source>
</evidence>
<feature type="transmembrane region" description="Helical" evidence="9">
    <location>
        <begin position="158"/>
        <end position="175"/>
    </location>
</feature>
<feature type="transmembrane region" description="Helical" evidence="9">
    <location>
        <begin position="111"/>
        <end position="138"/>
    </location>
</feature>
<evidence type="ECO:0000313" key="12">
    <source>
        <dbReference type="Proteomes" id="UP000241769"/>
    </source>
</evidence>
<evidence type="ECO:0000256" key="5">
    <source>
        <dbReference type="ARBA" id="ARBA00022989"/>
    </source>
</evidence>
<dbReference type="OrthoDB" id="10029326at2759"/>
<dbReference type="InterPro" id="IPR036188">
    <property type="entry name" value="FAD/NAD-bd_sf"/>
</dbReference>
<dbReference type="InParanoid" id="A0A2P6NCS8"/>
<reference evidence="11 12" key="1">
    <citation type="journal article" date="2018" name="Genome Biol. Evol.">
        <title>Multiple Roots of Fruiting Body Formation in Amoebozoa.</title>
        <authorList>
            <person name="Hillmann F."/>
            <person name="Forbes G."/>
            <person name="Novohradska S."/>
            <person name="Ferling I."/>
            <person name="Riege K."/>
            <person name="Groth M."/>
            <person name="Westermann M."/>
            <person name="Marz M."/>
            <person name="Spaller T."/>
            <person name="Winckler T."/>
            <person name="Schaap P."/>
            <person name="Glockner G."/>
        </authorList>
    </citation>
    <scope>NUCLEOTIDE SEQUENCE [LARGE SCALE GENOMIC DNA]</scope>
    <source>
        <strain evidence="11 12">Jena</strain>
    </source>
</reference>
<dbReference type="PANTHER" id="PTHR13789">
    <property type="entry name" value="MONOOXYGENASE"/>
    <property type="match status" value="1"/>
</dbReference>
<evidence type="ECO:0000256" key="6">
    <source>
        <dbReference type="ARBA" id="ARBA00023002"/>
    </source>
</evidence>
<feature type="transmembrane region" description="Helical" evidence="9">
    <location>
        <begin position="238"/>
        <end position="258"/>
    </location>
</feature>
<dbReference type="Pfam" id="PF01040">
    <property type="entry name" value="UbiA"/>
    <property type="match status" value="1"/>
</dbReference>
<feature type="domain" description="FAD-binding" evidence="10">
    <location>
        <begin position="682"/>
        <end position="752"/>
    </location>
</feature>
<dbReference type="GO" id="GO:0004497">
    <property type="term" value="F:monooxygenase activity"/>
    <property type="evidence" value="ECO:0007669"/>
    <property type="project" value="UniProtKB-KW"/>
</dbReference>
<keyword evidence="4 9" id="KW-0812">Transmembrane</keyword>
<organism evidence="11 12">
    <name type="scientific">Planoprotostelium fungivorum</name>
    <dbReference type="NCBI Taxonomy" id="1890364"/>
    <lineage>
        <taxon>Eukaryota</taxon>
        <taxon>Amoebozoa</taxon>
        <taxon>Evosea</taxon>
        <taxon>Variosea</taxon>
        <taxon>Cavosteliida</taxon>
        <taxon>Cavosteliaceae</taxon>
        <taxon>Planoprotostelium</taxon>
    </lineage>
</organism>
<keyword evidence="12" id="KW-1185">Reference proteome</keyword>
<feature type="transmembrane region" description="Helical" evidence="9">
    <location>
        <begin position="49"/>
        <end position="71"/>
    </location>
</feature>
<dbReference type="InterPro" id="IPR002938">
    <property type="entry name" value="FAD-bd"/>
</dbReference>
<keyword evidence="3" id="KW-0474">Menaquinone biosynthesis</keyword>
<dbReference type="AlphaFoldDB" id="A0A2P6NCS8"/>
<evidence type="ECO:0000256" key="7">
    <source>
        <dbReference type="ARBA" id="ARBA00023033"/>
    </source>
</evidence>
<evidence type="ECO:0000313" key="11">
    <source>
        <dbReference type="EMBL" id="PRP81745.1"/>
    </source>
</evidence>
<keyword evidence="7" id="KW-0503">Monooxygenase</keyword>
<evidence type="ECO:0000259" key="10">
    <source>
        <dbReference type="Pfam" id="PF01494"/>
    </source>
</evidence>
<proteinExistence type="predicted"/>
<keyword evidence="5 9" id="KW-1133">Transmembrane helix</keyword>
<gene>
    <name evidence="11" type="ORF">PROFUN_10845</name>
</gene>
<dbReference type="STRING" id="1890364.A0A2P6NCS8"/>
<accession>A0A2P6NCS8</accession>
<sequence length="810" mass="91468">MEMNTTWTSLKVQLSLIAKLGRLRMTIFSAVTYSVAFSIALPHDPSKQFPYFIFLSGWLFTLCCQLSAHFLGEYYDFKSDSLNRHASPFTGGSKVLQSGAISREQCRNMGYMSMIGALLILCIVMPQRVFLLGLTMIFLSSQYSAPPLVLNHAALGELTAAILMNVLLPLFAFYISKSVGLQITQSSPALNGPMLMLILPPALIKIALFIVLNMADKRPDWLANKITLPVLFGNDTCAGIHSLTMLIAYTSALFLFFVRRDVTWSSTVFVLSTGVPAIQIVRKLNTKHRPYQLTEHAPLPIVAIFLESFMREWYNHGFDVLYPFSLHFQMRCIPLYPWIYNVLLGKSPPPILFNEERPMTVNEMKETDRIIIVGGGIGGMVTALCLEHLNIPYVLVEMNGPGWVDTGADLALWPSSIKILKELGVEPRLWSENSYVVYMTKISEDQRGQEHHDVMKQIDMEEVVHGTGESFRLVGRAAIMGSLKRLHAAITRAGSIVYNARAIHIEQTEDRVRVEIKENTGDGSVTRELIGRLVIGADGVNSLCRRIINADQTSHSAMRYSGEVCYRGVSRISRDPTDQVSCNGCDQLKKQQISQLYLRDEGQKPNSMTILHGDGFRASWGIIDGISTRGYWWIKIKSETPDTRIMASTTDISKWPHPFPALYEDTEADKIYVHAICDQLPTNRWCSERMALIGDSAHPITPNMGQGANLAVEDAFTLCVLLGLHYWNHPRDGHQEAFYQYYHARSPHTRRVGAESYKQSKMGQWTSPLMVKLREAILRYLPASFLQAQLKRTNLWRVQSWIDDFNMMQH</sequence>
<dbReference type="CDD" id="cd13962">
    <property type="entry name" value="PT_UbiA_UBIAD1"/>
    <property type="match status" value="1"/>
</dbReference>
<dbReference type="InterPro" id="IPR000537">
    <property type="entry name" value="UbiA_prenyltransferase"/>
</dbReference>
<dbReference type="InterPro" id="IPR026046">
    <property type="entry name" value="UBIAD1"/>
</dbReference>
<comment type="pathway">
    <text evidence="2">Quinol/quinone metabolism; menaquinone biosynthesis.</text>
</comment>
<dbReference type="UniPathway" id="UPA00079"/>
<dbReference type="PANTHER" id="PTHR13789:SF309">
    <property type="entry name" value="PUTATIVE (AFU_ORTHOLOGUE AFUA_6G14510)-RELATED"/>
    <property type="match status" value="1"/>
</dbReference>
<evidence type="ECO:0000256" key="8">
    <source>
        <dbReference type="ARBA" id="ARBA00023136"/>
    </source>
</evidence>
<feature type="domain" description="FAD-binding" evidence="10">
    <location>
        <begin position="370"/>
        <end position="558"/>
    </location>
</feature>
<keyword evidence="8 9" id="KW-0472">Membrane</keyword>
<feature type="transmembrane region" description="Helical" evidence="9">
    <location>
        <begin position="195"/>
        <end position="215"/>
    </location>
</feature>
<dbReference type="GO" id="GO:0009234">
    <property type="term" value="P:menaquinone biosynthetic process"/>
    <property type="evidence" value="ECO:0007669"/>
    <property type="project" value="UniProtKB-UniPathway"/>
</dbReference>
<name>A0A2P6NCS8_9EUKA</name>
<dbReference type="GO" id="GO:0016020">
    <property type="term" value="C:membrane"/>
    <property type="evidence" value="ECO:0007669"/>
    <property type="project" value="UniProtKB-SubCell"/>
</dbReference>
<evidence type="ECO:0000256" key="2">
    <source>
        <dbReference type="ARBA" id="ARBA00004863"/>
    </source>
</evidence>
<dbReference type="InterPro" id="IPR050493">
    <property type="entry name" value="FAD-dep_Monooxygenase_BioMet"/>
</dbReference>
<dbReference type="Proteomes" id="UP000241769">
    <property type="component" value="Unassembled WGS sequence"/>
</dbReference>
<dbReference type="GO" id="GO:0071949">
    <property type="term" value="F:FAD binding"/>
    <property type="evidence" value="ECO:0007669"/>
    <property type="project" value="InterPro"/>
</dbReference>
<dbReference type="EMBL" id="MDYQ01000119">
    <property type="protein sequence ID" value="PRP81745.1"/>
    <property type="molecule type" value="Genomic_DNA"/>
</dbReference>
<dbReference type="SUPFAM" id="SSF51905">
    <property type="entry name" value="FAD/NAD(P)-binding domain"/>
    <property type="match status" value="1"/>
</dbReference>
<dbReference type="GO" id="GO:0004659">
    <property type="term" value="F:prenyltransferase activity"/>
    <property type="evidence" value="ECO:0007669"/>
    <property type="project" value="InterPro"/>
</dbReference>
<feature type="transmembrane region" description="Helical" evidence="9">
    <location>
        <begin position="21"/>
        <end position="43"/>
    </location>
</feature>
<keyword evidence="6" id="KW-0560">Oxidoreductase</keyword>
<dbReference type="Gene3D" id="1.10.357.140">
    <property type="entry name" value="UbiA prenyltransferase"/>
    <property type="match status" value="1"/>
</dbReference>
<comment type="subcellular location">
    <subcellularLocation>
        <location evidence="1">Membrane</location>
        <topology evidence="1">Multi-pass membrane protein</topology>
    </subcellularLocation>
</comment>
<comment type="caution">
    <text evidence="11">The sequence shown here is derived from an EMBL/GenBank/DDBJ whole genome shotgun (WGS) entry which is preliminary data.</text>
</comment>
<dbReference type="InterPro" id="IPR044878">
    <property type="entry name" value="UbiA_sf"/>
</dbReference>
<dbReference type="PRINTS" id="PR00420">
    <property type="entry name" value="RNGMNOXGNASE"/>
</dbReference>
<evidence type="ECO:0000256" key="9">
    <source>
        <dbReference type="SAM" id="Phobius"/>
    </source>
</evidence>
<dbReference type="Gene3D" id="3.50.50.60">
    <property type="entry name" value="FAD/NAD(P)-binding domain"/>
    <property type="match status" value="1"/>
</dbReference>
<protein>
    <recommendedName>
        <fullName evidence="10">FAD-binding domain-containing protein</fullName>
    </recommendedName>
</protein>